<evidence type="ECO:0000313" key="2">
    <source>
        <dbReference type="Proteomes" id="UP001164539"/>
    </source>
</evidence>
<sequence>MATLFLSSTFFPLSSHKLFLSQNQPLNPLQYPPRKYFTFTVSASSFNKSSRSSRKVKSNEELYSDITEFLSTVGLPKSHVPTMKELSAHGRNDLANIVRRRGYKYIRQLLESSMRADSDGFAAEKSLAGQDGKVKNKVEDVSLSVEVPSVRDTFGSTNTDPSLNSDDHNCMHIESPANSLLEETESNTLSSLNENVNNIVDGISLLTDVSVMENPSSGSCTSADIKSDDYIMQPTESSSNSSLEEKVSPNIKGQDEEGSNITETVSSSGNESFMENYSSSSNFSSSLNFDEHGKTSLESSATASLEEKIEKFIQNGDLDMLEDNAYGVLNGTDAKESEGIIELENATEVKSGTGGAEKHIGAMTLNGSAVTSKQSASSATVNNPHRDDHLATERLRGADFDDNVHVEDSSREDQIEVNHLKFMLHQKEMELSRLKEQIEKEKFALSALQTKAEIEINKAQKLISDKDAELRAAEESLSGLEEVEIQYSGDGEIVEVAGSFNGWHHRIKMDPQPSSSIIDPLGPRNSRCWSTVLWLYPGTYEIKFIVDGQWKIDPQRESVTKGGICNNILQVNW</sequence>
<proteinExistence type="predicted"/>
<evidence type="ECO:0000313" key="1">
    <source>
        <dbReference type="EMBL" id="KAJ4704966.1"/>
    </source>
</evidence>
<keyword evidence="2" id="KW-1185">Reference proteome</keyword>
<gene>
    <name evidence="1" type="ORF">OWV82_021804</name>
</gene>
<keyword evidence="1" id="KW-0808">Transferase</keyword>
<protein>
    <submittedName>
        <fullName evidence="1">5'-AMP-activated protein kinase-related, putative isoform 1</fullName>
    </submittedName>
</protein>
<dbReference type="EMBL" id="CM051405">
    <property type="protein sequence ID" value="KAJ4704966.1"/>
    <property type="molecule type" value="Genomic_DNA"/>
</dbReference>
<organism evidence="1 2">
    <name type="scientific">Melia azedarach</name>
    <name type="common">Chinaberry tree</name>
    <dbReference type="NCBI Taxonomy" id="155640"/>
    <lineage>
        <taxon>Eukaryota</taxon>
        <taxon>Viridiplantae</taxon>
        <taxon>Streptophyta</taxon>
        <taxon>Embryophyta</taxon>
        <taxon>Tracheophyta</taxon>
        <taxon>Spermatophyta</taxon>
        <taxon>Magnoliopsida</taxon>
        <taxon>eudicotyledons</taxon>
        <taxon>Gunneridae</taxon>
        <taxon>Pentapetalae</taxon>
        <taxon>rosids</taxon>
        <taxon>malvids</taxon>
        <taxon>Sapindales</taxon>
        <taxon>Meliaceae</taxon>
        <taxon>Melia</taxon>
    </lineage>
</organism>
<reference evidence="1 2" key="1">
    <citation type="journal article" date="2023" name="Science">
        <title>Complex scaffold remodeling in plant triterpene biosynthesis.</title>
        <authorList>
            <person name="De La Pena R."/>
            <person name="Hodgson H."/>
            <person name="Liu J.C."/>
            <person name="Stephenson M.J."/>
            <person name="Martin A.C."/>
            <person name="Owen C."/>
            <person name="Harkess A."/>
            <person name="Leebens-Mack J."/>
            <person name="Jimenez L.E."/>
            <person name="Osbourn A."/>
            <person name="Sattely E.S."/>
        </authorList>
    </citation>
    <scope>NUCLEOTIDE SEQUENCE [LARGE SCALE GENOMIC DNA]</scope>
    <source>
        <strain evidence="2">cv. JPN11</strain>
        <tissue evidence="1">Leaf</tissue>
    </source>
</reference>
<name>A0ACC1X1C0_MELAZ</name>
<comment type="caution">
    <text evidence="1">The sequence shown here is derived from an EMBL/GenBank/DDBJ whole genome shotgun (WGS) entry which is preliminary data.</text>
</comment>
<keyword evidence="1" id="KW-0418">Kinase</keyword>
<accession>A0ACC1X1C0</accession>
<dbReference type="Proteomes" id="UP001164539">
    <property type="component" value="Chromosome 12"/>
</dbReference>